<feature type="region of interest" description="Disordered" evidence="4">
    <location>
        <begin position="57"/>
        <end position="136"/>
    </location>
</feature>
<dbReference type="GO" id="GO:0016757">
    <property type="term" value="F:glycosyltransferase activity"/>
    <property type="evidence" value="ECO:0007669"/>
    <property type="project" value="UniProtKB-KW"/>
</dbReference>
<organism evidence="8 9">
    <name type="scientific">Kocuria marina subsp. indica</name>
    <dbReference type="NCBI Taxonomy" id="1049583"/>
    <lineage>
        <taxon>Bacteria</taxon>
        <taxon>Bacillati</taxon>
        <taxon>Actinomycetota</taxon>
        <taxon>Actinomycetes</taxon>
        <taxon>Micrococcales</taxon>
        <taxon>Micrococcaceae</taxon>
        <taxon>Kocuria</taxon>
    </lineage>
</organism>
<dbReference type="InterPro" id="IPR001296">
    <property type="entry name" value="Glyco_trans_1"/>
</dbReference>
<dbReference type="Pfam" id="PF00534">
    <property type="entry name" value="Glycos_transf_1"/>
    <property type="match status" value="1"/>
</dbReference>
<feature type="domain" description="Glycosyltransferase subfamily 4-like N-terminal" evidence="7">
    <location>
        <begin position="242"/>
        <end position="423"/>
    </location>
</feature>
<evidence type="ECO:0000259" key="6">
    <source>
        <dbReference type="Pfam" id="PF13524"/>
    </source>
</evidence>
<feature type="compositionally biased region" description="Low complexity" evidence="4">
    <location>
        <begin position="75"/>
        <end position="97"/>
    </location>
</feature>
<evidence type="ECO:0000259" key="7">
    <source>
        <dbReference type="Pfam" id="PF13579"/>
    </source>
</evidence>
<evidence type="ECO:0000256" key="3">
    <source>
        <dbReference type="ARBA" id="ARBA00022679"/>
    </source>
</evidence>
<gene>
    <name evidence="8" type="ORF">GKZ75_11515</name>
</gene>
<evidence type="ECO:0000313" key="8">
    <source>
        <dbReference type="EMBL" id="NDO78832.1"/>
    </source>
</evidence>
<dbReference type="SUPFAM" id="SSF53756">
    <property type="entry name" value="UDP-Glycosyltransferase/glycogen phosphorylase"/>
    <property type="match status" value="2"/>
</dbReference>
<keyword evidence="3 8" id="KW-0808">Transferase</keyword>
<reference evidence="8 9" key="1">
    <citation type="submission" date="2019-11" db="EMBL/GenBank/DDBJ databases">
        <title>Draft genome sequence of Kocuria indica DP-K7, a methyl red degrading Actinobacterium.</title>
        <authorList>
            <person name="Kumaran S."/>
            <person name="Tischler D."/>
            <person name="Ngo A.C.R."/>
            <person name="Schultes F."/>
        </authorList>
    </citation>
    <scope>NUCLEOTIDE SEQUENCE [LARGE SCALE GENOMIC DNA]</scope>
    <source>
        <strain evidence="8 9">DP-K7</strain>
    </source>
</reference>
<protein>
    <recommendedName>
        <fullName evidence="1">D-inositol 3-phosphate glycosyltransferase</fullName>
    </recommendedName>
</protein>
<dbReference type="GO" id="GO:1901137">
    <property type="term" value="P:carbohydrate derivative biosynthetic process"/>
    <property type="evidence" value="ECO:0007669"/>
    <property type="project" value="UniProtKB-ARBA"/>
</dbReference>
<feature type="domain" description="Spore protein YkvP/CgeB glycosyl transferase-like" evidence="6">
    <location>
        <begin position="861"/>
        <end position="967"/>
    </location>
</feature>
<feature type="compositionally biased region" description="Polar residues" evidence="4">
    <location>
        <begin position="118"/>
        <end position="134"/>
    </location>
</feature>
<dbReference type="CDD" id="cd03794">
    <property type="entry name" value="GT4_WbuB-like"/>
    <property type="match status" value="1"/>
</dbReference>
<dbReference type="PANTHER" id="PTHR45947">
    <property type="entry name" value="SULFOQUINOVOSYL TRANSFERASE SQD2"/>
    <property type="match status" value="1"/>
</dbReference>
<dbReference type="Proteomes" id="UP000471026">
    <property type="component" value="Unassembled WGS sequence"/>
</dbReference>
<accession>A0A6N9QZZ2</accession>
<dbReference type="InterPro" id="IPR050194">
    <property type="entry name" value="Glycosyltransferase_grp1"/>
</dbReference>
<proteinExistence type="predicted"/>
<feature type="domain" description="Glycosyl transferase family 1" evidence="5">
    <location>
        <begin position="443"/>
        <end position="614"/>
    </location>
</feature>
<evidence type="ECO:0000259" key="5">
    <source>
        <dbReference type="Pfam" id="PF00534"/>
    </source>
</evidence>
<comment type="caution">
    <text evidence="8">The sequence shown here is derived from an EMBL/GenBank/DDBJ whole genome shotgun (WGS) entry which is preliminary data.</text>
</comment>
<dbReference type="InterPro" id="IPR055259">
    <property type="entry name" value="YkvP/CgeB_Glyco_trans-like"/>
</dbReference>
<dbReference type="PANTHER" id="PTHR45947:SF3">
    <property type="entry name" value="SULFOQUINOVOSYL TRANSFERASE SQD2"/>
    <property type="match status" value="1"/>
</dbReference>
<evidence type="ECO:0000256" key="2">
    <source>
        <dbReference type="ARBA" id="ARBA00022676"/>
    </source>
</evidence>
<dbReference type="InterPro" id="IPR028098">
    <property type="entry name" value="Glyco_trans_4-like_N"/>
</dbReference>
<dbReference type="RefSeq" id="WP_162230141.1">
    <property type="nucleotide sequence ID" value="NZ_WMHZ01000018.1"/>
</dbReference>
<dbReference type="Pfam" id="PF13524">
    <property type="entry name" value="Glyco_trans_1_2"/>
    <property type="match status" value="1"/>
</dbReference>
<sequence>MHPDERRDPARLRELVYRQVARDPRGTFDQLEAAQRRIRSLEAAAATARSRIEKLTAQNRTLAASSTTTEERASESAAEPAGDGTGAPVDDVAPADDGTSAAATSPATRVPDDAPATGPSNQTPHASSADTEQTAKVEPSLEDFLATLKVEPIAAHLSAALNRLWYREGDITRAAELVDRHHGLLPDLTEKQRYLADRILGTVALERTAARLVPPRSRGAAYLPERQRVLYCAYSTPIFHSNGYSVRTEGVVAGLKAAGADVTVMGRSGYPWDISTARAKPRKRRHVETRHGVDWVHVPEGNINHLAPNVYVNVAADAVVRQARLLRPSVIHAASNYLNALPALVAARRLGVPFVYEVRGLWEVTEASLKPGWDETQRYVNQAAMETLVAREADAVLAITQEVADELVRRGVSENKITLLPNGVNTDEFLPLPRDTGYAATRGIRTDVPVIGFAGSLVAYEGLDTLLQAANILRGRKVDFQVVIAGSGGVYPDLKSYQVRNKLQSRVKFVGRRPASEIARFMSCVDIVACPRTSLPVTEMVSPLKPLEAFSAAKPVVLSDVSPHRALVGAVEGESAGPRGLLSRAGNPKSLANALQKLIEDPELRVSQGQAGRLWAVDERQWRNLGPLVRRVYAQATADHDALAHGGRSLKDLRIGLIADEFTTETLRRSATIIPLGPADYAEQLAGENLDLVFVESAWSGNGGAWHHRVGYYSDEEHTQLRDLLARCRHAGIPTVFWNKEDPVHINRFRRTGALCDHVFTTDADMIPEYLHAARFLSGGRAVTSSSLPFYAQPAIHNPLPGARAPEDTIAYAGTYYGQRYPERSQQLEQLLGTAKPYGLAIYDRQLAIPDSPYRFPPEFRQWVRGALPYDEVIDSYRAHVASLNVNSAPYSPTMFSRRVVEIAACGGAVLSSWARGITETFDGGIPCTNNAAYAKALLGAWSADPEERLREVWLQLRTVLRAHTVDTALVILARTAGLPVEAFSLPRWGLTARPEQVPGILRQSVLPSTVRLTDDDAAARAALESHDVRVLGYREPYPHDVEFWAYPPDNPARTWAEDLLQTTRWGHLDKIVAHSRGADEDARVFAVPGTNTHDAWGMLRATLVKDPDTSFRAVGSAATLTVTLPPSDEPTRQLVATPSGESAVERAGTILVAGHDLKFISSWLNHLRAAGARVLVDQWDNHAHHDEQRSAELLAEADVVFCEWGLGNAIWYSEHVNDHQRLIVRVHAQELRGPYLRRIRHEQVSQYVFVSDLMREAAITSHGLPRATCTVIPNVVRTADLARDKHESALKTVGFVGIVPQLKRLDRAVDLMEQLVAVDPEFSLRVKGKRPEDYEWMHKRPDELEWYRACYRRVDELNQRAGREVIRFDPHGNDMAEWYRGVGYGISVSDHESFHLTLPDVAASGGVPVSLDWPGADLIYPREWLVPSVHEMAQRILDLSRDPETRRSFSHNAHDFTTSTFDAAAVHEQLDRALAPIGGPRS</sequence>
<keyword evidence="2" id="KW-0328">Glycosyltransferase</keyword>
<evidence type="ECO:0000256" key="4">
    <source>
        <dbReference type="SAM" id="MobiDB-lite"/>
    </source>
</evidence>
<dbReference type="EMBL" id="WMHZ01000018">
    <property type="protein sequence ID" value="NDO78832.1"/>
    <property type="molecule type" value="Genomic_DNA"/>
</dbReference>
<evidence type="ECO:0000256" key="1">
    <source>
        <dbReference type="ARBA" id="ARBA00021292"/>
    </source>
</evidence>
<dbReference type="Pfam" id="PF13579">
    <property type="entry name" value="Glyco_trans_4_4"/>
    <property type="match status" value="1"/>
</dbReference>
<name>A0A6N9QZZ2_9MICC</name>
<evidence type="ECO:0000313" key="9">
    <source>
        <dbReference type="Proteomes" id="UP000471026"/>
    </source>
</evidence>
<dbReference type="Gene3D" id="3.40.50.2000">
    <property type="entry name" value="Glycogen Phosphorylase B"/>
    <property type="match status" value="3"/>
</dbReference>